<keyword evidence="3" id="KW-0328">Glycosyltransferase</keyword>
<keyword evidence="12" id="KW-1185">Reference proteome</keyword>
<dbReference type="GO" id="GO:0016757">
    <property type="term" value="F:glycosyltransferase activity"/>
    <property type="evidence" value="ECO:0007669"/>
    <property type="project" value="UniProtKB-KW"/>
</dbReference>
<sequence length="350" mass="38098">MTLGLSVVVPMFNEEEVVPLFVQRLRPELDALSHDGVSVTYEVVCVDDGSRDGTAELLFAAREEWPQLRLVRLLRNAGHQAALTAGLDSARAEYAVTIDADLQDPPEAIGQMYSMAVSDGLDVVYGVRSDRSSDTMVKRWTAHSYYRVMRRLSGPQLPDNAGDFRLVSRRVIHALSALPEHGRVYRLVIPWFGFPSGQVTYVRDRRAAGRTKYPLSRMVSLGLDSVTAFSAVPLRFATWAGMLGTGFALFAMGWALWGSFVGGTVPGWTSTVATLGLLAAVQLLCLGLLGEYVARIFVASQGRPTYLVGYDSLHHPHPALRHEVTGSPTYAPRYSGGAGPSRNDRSGSAA</sequence>
<evidence type="ECO:0000256" key="5">
    <source>
        <dbReference type="ARBA" id="ARBA00022692"/>
    </source>
</evidence>
<evidence type="ECO:0000313" key="12">
    <source>
        <dbReference type="Proteomes" id="UP000515947"/>
    </source>
</evidence>
<evidence type="ECO:0000256" key="3">
    <source>
        <dbReference type="ARBA" id="ARBA00022676"/>
    </source>
</evidence>
<evidence type="ECO:0000256" key="8">
    <source>
        <dbReference type="SAM" id="MobiDB-lite"/>
    </source>
</evidence>
<dbReference type="EMBL" id="CP060713">
    <property type="protein sequence ID" value="QNN53169.1"/>
    <property type="molecule type" value="Genomic_DNA"/>
</dbReference>
<feature type="transmembrane region" description="Helical" evidence="9">
    <location>
        <begin position="236"/>
        <end position="260"/>
    </location>
</feature>
<dbReference type="Pfam" id="PF00535">
    <property type="entry name" value="Glycos_transf_2"/>
    <property type="match status" value="1"/>
</dbReference>
<comment type="subcellular location">
    <subcellularLocation>
        <location evidence="1">Membrane</location>
        <topology evidence="1">Multi-pass membrane protein</topology>
    </subcellularLocation>
</comment>
<dbReference type="Gene3D" id="3.90.550.10">
    <property type="entry name" value="Spore Coat Polysaccharide Biosynthesis Protein SpsA, Chain A"/>
    <property type="match status" value="1"/>
</dbReference>
<keyword evidence="4 11" id="KW-0808">Transferase</keyword>
<evidence type="ECO:0000256" key="7">
    <source>
        <dbReference type="ARBA" id="ARBA00023136"/>
    </source>
</evidence>
<dbReference type="GO" id="GO:0005886">
    <property type="term" value="C:plasma membrane"/>
    <property type="evidence" value="ECO:0007669"/>
    <property type="project" value="TreeGrafter"/>
</dbReference>
<feature type="region of interest" description="Disordered" evidence="8">
    <location>
        <begin position="321"/>
        <end position="350"/>
    </location>
</feature>
<dbReference type="InterPro" id="IPR050256">
    <property type="entry name" value="Glycosyltransferase_2"/>
</dbReference>
<dbReference type="CDD" id="cd04187">
    <property type="entry name" value="DPM1_like_bac"/>
    <property type="match status" value="1"/>
</dbReference>
<evidence type="ECO:0000256" key="6">
    <source>
        <dbReference type="ARBA" id="ARBA00022989"/>
    </source>
</evidence>
<dbReference type="PANTHER" id="PTHR48090:SF1">
    <property type="entry name" value="PROPHAGE BACTOPRENOL GLUCOSYL TRANSFERASE HOMOLOG"/>
    <property type="match status" value="1"/>
</dbReference>
<name>A0A7G9RC44_9ACTN</name>
<comment type="similarity">
    <text evidence="2">Belongs to the glycosyltransferase 2 family.</text>
</comment>
<evidence type="ECO:0000256" key="1">
    <source>
        <dbReference type="ARBA" id="ARBA00004141"/>
    </source>
</evidence>
<keyword evidence="7 9" id="KW-0472">Membrane</keyword>
<protein>
    <submittedName>
        <fullName evidence="11">Glycosyltransferase family 2 protein</fullName>
    </submittedName>
</protein>
<evidence type="ECO:0000256" key="9">
    <source>
        <dbReference type="SAM" id="Phobius"/>
    </source>
</evidence>
<feature type="transmembrane region" description="Helical" evidence="9">
    <location>
        <begin position="272"/>
        <end position="294"/>
    </location>
</feature>
<keyword evidence="5 9" id="KW-0812">Transmembrane</keyword>
<reference evidence="11 12" key="1">
    <citation type="submission" date="2020-08" db="EMBL/GenBank/DDBJ databases">
        <title>Genome sequence of Nocardioides mesophilus KACC 16243T.</title>
        <authorList>
            <person name="Hyun D.-W."/>
            <person name="Bae J.-W."/>
        </authorList>
    </citation>
    <scope>NUCLEOTIDE SEQUENCE [LARGE SCALE GENOMIC DNA]</scope>
    <source>
        <strain evidence="11 12">KACC 16243</strain>
    </source>
</reference>
<dbReference type="KEGG" id="nmes:H9L09_01345"/>
<dbReference type="Proteomes" id="UP000515947">
    <property type="component" value="Chromosome"/>
</dbReference>
<keyword evidence="6 9" id="KW-1133">Transmembrane helix</keyword>
<dbReference type="SUPFAM" id="SSF53448">
    <property type="entry name" value="Nucleotide-diphospho-sugar transferases"/>
    <property type="match status" value="1"/>
</dbReference>
<accession>A0A7G9RC44</accession>
<dbReference type="PANTHER" id="PTHR48090">
    <property type="entry name" value="UNDECAPRENYL-PHOSPHATE 4-DEOXY-4-FORMAMIDO-L-ARABINOSE TRANSFERASE-RELATED"/>
    <property type="match status" value="1"/>
</dbReference>
<evidence type="ECO:0000256" key="4">
    <source>
        <dbReference type="ARBA" id="ARBA00022679"/>
    </source>
</evidence>
<dbReference type="InterPro" id="IPR001173">
    <property type="entry name" value="Glyco_trans_2-like"/>
</dbReference>
<dbReference type="AlphaFoldDB" id="A0A7G9RC44"/>
<evidence type="ECO:0000313" key="11">
    <source>
        <dbReference type="EMBL" id="QNN53169.1"/>
    </source>
</evidence>
<evidence type="ECO:0000259" key="10">
    <source>
        <dbReference type="Pfam" id="PF00535"/>
    </source>
</evidence>
<gene>
    <name evidence="11" type="ORF">H9L09_01345</name>
</gene>
<dbReference type="RefSeq" id="WP_187579011.1">
    <property type="nucleotide sequence ID" value="NZ_CP060713.1"/>
</dbReference>
<organism evidence="11 12">
    <name type="scientific">Nocardioides mesophilus</name>
    <dbReference type="NCBI Taxonomy" id="433659"/>
    <lineage>
        <taxon>Bacteria</taxon>
        <taxon>Bacillati</taxon>
        <taxon>Actinomycetota</taxon>
        <taxon>Actinomycetes</taxon>
        <taxon>Propionibacteriales</taxon>
        <taxon>Nocardioidaceae</taxon>
        <taxon>Nocardioides</taxon>
    </lineage>
</organism>
<feature type="domain" description="Glycosyltransferase 2-like" evidence="10">
    <location>
        <begin position="6"/>
        <end position="173"/>
    </location>
</feature>
<evidence type="ECO:0000256" key="2">
    <source>
        <dbReference type="ARBA" id="ARBA00006739"/>
    </source>
</evidence>
<dbReference type="InterPro" id="IPR029044">
    <property type="entry name" value="Nucleotide-diphossugar_trans"/>
</dbReference>
<proteinExistence type="inferred from homology"/>